<feature type="non-terminal residue" evidence="1">
    <location>
        <position position="114"/>
    </location>
</feature>
<evidence type="ECO:0000313" key="2">
    <source>
        <dbReference type="Proteomes" id="UP000824469"/>
    </source>
</evidence>
<accession>A0AA38CIQ5</accession>
<keyword evidence="2" id="KW-1185">Reference proteome</keyword>
<reference evidence="1 2" key="1">
    <citation type="journal article" date="2021" name="Nat. Plants">
        <title>The Taxus genome provides insights into paclitaxel biosynthesis.</title>
        <authorList>
            <person name="Xiong X."/>
            <person name="Gou J."/>
            <person name="Liao Q."/>
            <person name="Li Y."/>
            <person name="Zhou Q."/>
            <person name="Bi G."/>
            <person name="Li C."/>
            <person name="Du R."/>
            <person name="Wang X."/>
            <person name="Sun T."/>
            <person name="Guo L."/>
            <person name="Liang H."/>
            <person name="Lu P."/>
            <person name="Wu Y."/>
            <person name="Zhang Z."/>
            <person name="Ro D.K."/>
            <person name="Shang Y."/>
            <person name="Huang S."/>
            <person name="Yan J."/>
        </authorList>
    </citation>
    <scope>NUCLEOTIDE SEQUENCE [LARGE SCALE GENOMIC DNA]</scope>
    <source>
        <strain evidence="1">Ta-2019</strain>
    </source>
</reference>
<dbReference type="Proteomes" id="UP000824469">
    <property type="component" value="Unassembled WGS sequence"/>
</dbReference>
<sequence>NLQSWRTIHGPSLMHSLTYYPVIPYRNKPDMAHIYYPLPLPSPQGSELAAWGQKRKGLDPQLSQLLLSPPPAACHLKRILKRTTEVPFEWQGRAGCLKPQPLPSVPAAVLASLS</sequence>
<comment type="caution">
    <text evidence="1">The sequence shown here is derived from an EMBL/GenBank/DDBJ whole genome shotgun (WGS) entry which is preliminary data.</text>
</comment>
<dbReference type="EMBL" id="JAHRHJ020000009">
    <property type="protein sequence ID" value="KAH9302061.1"/>
    <property type="molecule type" value="Genomic_DNA"/>
</dbReference>
<name>A0AA38CIQ5_TAXCH</name>
<feature type="non-terminal residue" evidence="1">
    <location>
        <position position="1"/>
    </location>
</feature>
<proteinExistence type="predicted"/>
<dbReference type="AlphaFoldDB" id="A0AA38CIQ5"/>
<protein>
    <submittedName>
        <fullName evidence="1">Uncharacterized protein</fullName>
    </submittedName>
</protein>
<organism evidence="1 2">
    <name type="scientific">Taxus chinensis</name>
    <name type="common">Chinese yew</name>
    <name type="synonym">Taxus wallichiana var. chinensis</name>
    <dbReference type="NCBI Taxonomy" id="29808"/>
    <lineage>
        <taxon>Eukaryota</taxon>
        <taxon>Viridiplantae</taxon>
        <taxon>Streptophyta</taxon>
        <taxon>Embryophyta</taxon>
        <taxon>Tracheophyta</taxon>
        <taxon>Spermatophyta</taxon>
        <taxon>Pinopsida</taxon>
        <taxon>Pinidae</taxon>
        <taxon>Conifers II</taxon>
        <taxon>Cupressales</taxon>
        <taxon>Taxaceae</taxon>
        <taxon>Taxus</taxon>
    </lineage>
</organism>
<gene>
    <name evidence="1" type="ORF">KI387_013644</name>
</gene>
<evidence type="ECO:0000313" key="1">
    <source>
        <dbReference type="EMBL" id="KAH9302061.1"/>
    </source>
</evidence>